<comment type="caution">
    <text evidence="1">The sequence shown here is derived from an EMBL/GenBank/DDBJ whole genome shotgun (WGS) entry which is preliminary data.</text>
</comment>
<protein>
    <submittedName>
        <fullName evidence="1">YslB family protein</fullName>
    </submittedName>
</protein>
<dbReference type="InterPro" id="IPR024096">
    <property type="entry name" value="NO_sig/Golgi_transp_ligand-bd"/>
</dbReference>
<dbReference type="Gene3D" id="3.30.1380.20">
    <property type="entry name" value="Trafficking protein particle complex subunit 3"/>
    <property type="match status" value="1"/>
</dbReference>
<accession>A0ABW1UJD4</accession>
<dbReference type="Proteomes" id="UP001596310">
    <property type="component" value="Unassembled WGS sequence"/>
</dbReference>
<sequence length="166" mass="18789">MNWQSIQELLKQRPEDFQGYLDRDILLPLLLGEDTADLSYWLGKSLARRLPLAEWDDLVSFFARADWGELSLISQKKSVTELRLQGPTVAKRLAFPATASFSLETGFVAQTREQQLGFLTEASFTVDARHQRVSLRIQTDLKDPVAQPRPEFIQLTTPVADSAPTE</sequence>
<dbReference type="SUPFAM" id="SSF111126">
    <property type="entry name" value="Ligand-binding domain in the NO signalling and Golgi transport"/>
    <property type="match status" value="1"/>
</dbReference>
<organism evidence="1 2">
    <name type="scientific">Lapidilactobacillus achengensis</name>
    <dbReference type="NCBI Taxonomy" id="2486000"/>
    <lineage>
        <taxon>Bacteria</taxon>
        <taxon>Bacillati</taxon>
        <taxon>Bacillota</taxon>
        <taxon>Bacilli</taxon>
        <taxon>Lactobacillales</taxon>
        <taxon>Lactobacillaceae</taxon>
        <taxon>Lapidilactobacillus</taxon>
    </lineage>
</organism>
<keyword evidence="2" id="KW-1185">Reference proteome</keyword>
<dbReference type="RefSeq" id="WP_125598758.1">
    <property type="nucleotide sequence ID" value="NZ_JBHSSM010000004.1"/>
</dbReference>
<proteinExistence type="predicted"/>
<gene>
    <name evidence="1" type="ORF">ACFQHW_00395</name>
</gene>
<evidence type="ECO:0000313" key="2">
    <source>
        <dbReference type="Proteomes" id="UP001596310"/>
    </source>
</evidence>
<dbReference type="Pfam" id="PF10702">
    <property type="entry name" value="DUF2507"/>
    <property type="match status" value="1"/>
</dbReference>
<dbReference type="InterPro" id="IPR019642">
    <property type="entry name" value="DUF2507"/>
</dbReference>
<name>A0ABW1UJD4_9LACO</name>
<dbReference type="EMBL" id="JBHSSM010000004">
    <property type="protein sequence ID" value="MFC6314029.1"/>
    <property type="molecule type" value="Genomic_DNA"/>
</dbReference>
<reference evidence="2" key="1">
    <citation type="journal article" date="2019" name="Int. J. Syst. Evol. Microbiol.">
        <title>The Global Catalogue of Microorganisms (GCM) 10K type strain sequencing project: providing services to taxonomists for standard genome sequencing and annotation.</title>
        <authorList>
            <consortium name="The Broad Institute Genomics Platform"/>
            <consortium name="The Broad Institute Genome Sequencing Center for Infectious Disease"/>
            <person name="Wu L."/>
            <person name="Ma J."/>
        </authorList>
    </citation>
    <scope>NUCLEOTIDE SEQUENCE [LARGE SCALE GENOMIC DNA]</scope>
    <source>
        <strain evidence="2">CCM 8897</strain>
    </source>
</reference>
<evidence type="ECO:0000313" key="1">
    <source>
        <dbReference type="EMBL" id="MFC6314029.1"/>
    </source>
</evidence>